<evidence type="ECO:0000313" key="8">
    <source>
        <dbReference type="EMBL" id="ADI29766.1"/>
    </source>
</evidence>
<dbReference type="PROSITE" id="PS50994">
    <property type="entry name" value="INTEGRASE"/>
    <property type="match status" value="1"/>
</dbReference>
<dbReference type="EMBL" id="CP002056">
    <property type="protein sequence ID" value="ADI29766.1"/>
    <property type="molecule type" value="Genomic_DNA"/>
</dbReference>
<feature type="domain" description="HTH IS21-type" evidence="5">
    <location>
        <begin position="8"/>
        <end position="70"/>
    </location>
</feature>
<keyword evidence="10" id="KW-1185">Reference proteome</keyword>
<keyword evidence="3" id="KW-0238">DNA-binding</keyword>
<dbReference type="GO" id="GO:0003677">
    <property type="term" value="F:DNA binding"/>
    <property type="evidence" value="ECO:0007669"/>
    <property type="project" value="UniProtKB-KW"/>
</dbReference>
<dbReference type="GO" id="GO:0006310">
    <property type="term" value="P:DNA recombination"/>
    <property type="evidence" value="ECO:0007669"/>
    <property type="project" value="UniProtKB-KW"/>
</dbReference>
<evidence type="ECO:0000313" key="9">
    <source>
        <dbReference type="EMBL" id="ADI30443.1"/>
    </source>
</evidence>
<dbReference type="KEGG" id="meh:M301_2074"/>
<dbReference type="InterPro" id="IPR054353">
    <property type="entry name" value="IstA-like_C"/>
</dbReference>
<keyword evidence="2" id="KW-0815">Transposition</keyword>
<dbReference type="PANTHER" id="PTHR35004">
    <property type="entry name" value="TRANSPOSASE RV3428C-RELATED"/>
    <property type="match status" value="1"/>
</dbReference>
<dbReference type="EMBL" id="CP002056">
    <property type="protein sequence ID" value="ADI28395.1"/>
    <property type="molecule type" value="Genomic_DNA"/>
</dbReference>
<dbReference type="InterPro" id="IPR001584">
    <property type="entry name" value="Integrase_cat-core"/>
</dbReference>
<name>D7DI81_METV0</name>
<evidence type="ECO:0000313" key="7">
    <source>
        <dbReference type="EMBL" id="ADI28395.1"/>
    </source>
</evidence>
<proteinExistence type="inferred from homology"/>
<evidence type="ECO:0000259" key="5">
    <source>
        <dbReference type="PROSITE" id="PS50531"/>
    </source>
</evidence>
<dbReference type="AlphaFoldDB" id="D7DI81"/>
<dbReference type="PANTHER" id="PTHR35004:SF7">
    <property type="entry name" value="INTEGRASE PROTEIN"/>
    <property type="match status" value="1"/>
</dbReference>
<dbReference type="eggNOG" id="COG4584">
    <property type="taxonomic scope" value="Bacteria"/>
</dbReference>
<accession>D7DI81</accession>
<evidence type="ECO:0000256" key="4">
    <source>
        <dbReference type="ARBA" id="ARBA00023172"/>
    </source>
</evidence>
<dbReference type="GO" id="GO:0015074">
    <property type="term" value="P:DNA integration"/>
    <property type="evidence" value="ECO:0007669"/>
    <property type="project" value="InterPro"/>
</dbReference>
<feature type="domain" description="Integrase catalytic" evidence="6">
    <location>
        <begin position="129"/>
        <end position="259"/>
    </location>
</feature>
<dbReference type="InterPro" id="IPR036397">
    <property type="entry name" value="RNaseH_sf"/>
</dbReference>
<dbReference type="EMBL" id="CP002056">
    <property type="protein sequence ID" value="ADI30443.1"/>
    <property type="molecule type" value="Genomic_DNA"/>
</dbReference>
<dbReference type="InterPro" id="IPR017894">
    <property type="entry name" value="HTH_IS21_transposase_type"/>
</dbReference>
<evidence type="ECO:0000256" key="3">
    <source>
        <dbReference type="ARBA" id="ARBA00023125"/>
    </source>
</evidence>
<comment type="similarity">
    <text evidence="1">Belongs to the transposase IS21/IS408/IS1162 family.</text>
</comment>
<evidence type="ECO:0000256" key="2">
    <source>
        <dbReference type="ARBA" id="ARBA00022578"/>
    </source>
</evidence>
<keyword evidence="4" id="KW-0233">DNA recombination</keyword>
<evidence type="ECO:0000313" key="10">
    <source>
        <dbReference type="Proteomes" id="UP000000383"/>
    </source>
</evidence>
<gene>
    <name evidence="7" type="ordered locus">M301_0006</name>
    <name evidence="8" type="ordered locus">M301_1383</name>
    <name evidence="9" type="ordered locus">M301_2074</name>
</gene>
<dbReference type="KEGG" id="meh:M301_1383"/>
<evidence type="ECO:0000259" key="6">
    <source>
        <dbReference type="PROSITE" id="PS50994"/>
    </source>
</evidence>
<dbReference type="STRING" id="666681.M301_0006"/>
<organism evidence="8 10">
    <name type="scientific">Methylotenera versatilis (strain 301)</name>
    <dbReference type="NCBI Taxonomy" id="666681"/>
    <lineage>
        <taxon>Bacteria</taxon>
        <taxon>Pseudomonadati</taxon>
        <taxon>Pseudomonadota</taxon>
        <taxon>Betaproteobacteria</taxon>
        <taxon>Nitrosomonadales</taxon>
        <taxon>Methylophilaceae</taxon>
        <taxon>Methylotenera</taxon>
    </lineage>
</organism>
<sequence length="509" mass="58788">MGVITVELLSVIRRWHLRDQMSIREIAKRTGLSRNTIKKYLRNDIVIPQYMGQGRVSKLSPYLDKLQQWLKTESNRGRKERRSVKQLYHDLVKLGYLGSYDRVVAYAKQWRLQQQQLAGTIGRGAFIPLTFAPGEAFQFDWSEDWAIIGNERTKLQVAHFKLAHSRAFYLRAYPLQTHEMLFDAHHRAFLCLGGVPKRGIYDNMRTAIDKVGRGKQRTVNARFKAMTSHYLFEAEFCNPASGWEKGQVEKNVQDARHRLWHQAPPFASLETLNDWLTESCMALWQQITHPEDRQQTIADVWELERQMLMPVPQSFDGFVEYTKRVTPTCLVNFERNRYSVPASFANRHVSLRVYADHLTMVSEMAVIAEHKRIINRHHRSSVTCYEWQHYLSVLQRKPGALRNGAPFTALPEAFKQLQTKLLKRAGGDREMVEVLSLVLHYDQAQVLAAIEESLALGVASKPNILNILRRMISPAPPPLADTPQRLSLNEEPIANVERYDGLREVRHAA</sequence>
<dbReference type="Pfam" id="PF22483">
    <property type="entry name" value="Mu-transpos_C_2"/>
    <property type="match status" value="1"/>
</dbReference>
<protein>
    <submittedName>
        <fullName evidence="8">Integrase catalytic region</fullName>
    </submittedName>
</protein>
<dbReference type="Proteomes" id="UP000000383">
    <property type="component" value="Chromosome"/>
</dbReference>
<evidence type="ECO:0000256" key="1">
    <source>
        <dbReference type="ARBA" id="ARBA00009277"/>
    </source>
</evidence>
<dbReference type="Gene3D" id="3.30.420.10">
    <property type="entry name" value="Ribonuclease H-like superfamily/Ribonuclease H"/>
    <property type="match status" value="1"/>
</dbReference>
<dbReference type="NCBIfam" id="NF033546">
    <property type="entry name" value="transpos_IS21"/>
    <property type="match status" value="1"/>
</dbReference>
<dbReference type="KEGG" id="meh:M301_0006"/>
<reference evidence="8 10" key="2">
    <citation type="journal article" date="2011" name="J. Bacteriol.">
        <title>Genomes of three methylotrophs from a single niche uncover genetic and metabolic divergence of Methylophilaceae.</title>
        <authorList>
            <person name="Lapidus A."/>
            <person name="Clum A."/>
            <person name="Labutti K."/>
            <person name="Kaluzhnaya M.G."/>
            <person name="Lim S."/>
            <person name="Beck D.A."/>
            <person name="Glavina Del Rio T."/>
            <person name="Nolan M."/>
            <person name="Mavromatis K."/>
            <person name="Huntemann M."/>
            <person name="Lucas S."/>
            <person name="Lidstrom M.E."/>
            <person name="Ivanova N."/>
            <person name="Chistoserdova L."/>
        </authorList>
    </citation>
    <scope>NUCLEOTIDE SEQUENCE [LARGE SCALE GENOMIC DNA]</scope>
    <source>
        <strain evidence="8 10">301</strain>
    </source>
</reference>
<dbReference type="HOGENOM" id="CLU_020626_2_0_4"/>
<reference evidence="10" key="1">
    <citation type="submission" date="2010-05" db="EMBL/GenBank/DDBJ databases">
        <title>Complete sequence of Methylotenera sp. 301.</title>
        <authorList>
            <person name="Lucas S."/>
            <person name="Copeland A."/>
            <person name="Lapidus A."/>
            <person name="Cheng J.-F."/>
            <person name="Bruce D."/>
            <person name="Goodwin L."/>
            <person name="Pitluck S."/>
            <person name="Clum A."/>
            <person name="Land M."/>
            <person name="Hauser L."/>
            <person name="Kyrpides N."/>
            <person name="Ivanova N."/>
            <person name="Chistoservova L."/>
            <person name="Kalyuzhnaya M."/>
            <person name="Woyke T."/>
        </authorList>
    </citation>
    <scope>NUCLEOTIDE SEQUENCE [LARGE SCALE GENOMIC DNA]</scope>
    <source>
        <strain evidence="10">301</strain>
    </source>
</reference>
<dbReference type="GO" id="GO:0032196">
    <property type="term" value="P:transposition"/>
    <property type="evidence" value="ECO:0007669"/>
    <property type="project" value="UniProtKB-KW"/>
</dbReference>
<dbReference type="PROSITE" id="PS50531">
    <property type="entry name" value="HTH_IS21"/>
    <property type="match status" value="1"/>
</dbReference>